<dbReference type="AlphaFoldDB" id="A0AAV7GGI2"/>
<organism evidence="1 2">
    <name type="scientific">Dendrobium chrysotoxum</name>
    <name type="common">Orchid</name>
    <dbReference type="NCBI Taxonomy" id="161865"/>
    <lineage>
        <taxon>Eukaryota</taxon>
        <taxon>Viridiplantae</taxon>
        <taxon>Streptophyta</taxon>
        <taxon>Embryophyta</taxon>
        <taxon>Tracheophyta</taxon>
        <taxon>Spermatophyta</taxon>
        <taxon>Magnoliopsida</taxon>
        <taxon>Liliopsida</taxon>
        <taxon>Asparagales</taxon>
        <taxon>Orchidaceae</taxon>
        <taxon>Epidendroideae</taxon>
        <taxon>Malaxideae</taxon>
        <taxon>Dendrobiinae</taxon>
        <taxon>Dendrobium</taxon>
    </lineage>
</organism>
<dbReference type="Proteomes" id="UP000775213">
    <property type="component" value="Unassembled WGS sequence"/>
</dbReference>
<dbReference type="EMBL" id="JAGFBR010000015">
    <property type="protein sequence ID" value="KAH0454850.1"/>
    <property type="molecule type" value="Genomic_DNA"/>
</dbReference>
<gene>
    <name evidence="1" type="ORF">IEQ34_016774</name>
</gene>
<sequence length="140" mass="14901">MGGIALALGGHSDAFDGKIDGVSFWAMRLIGYPGLYDAKSQRIKCSIFIGITSTSALMLCSAAKSIISCVSFMPPAAEPLTIFLPLLIICANKKPISPQEFNCLLLFVRRGADDCDAHPHSLGKLDGHMAEATEADDTDL</sequence>
<proteinExistence type="predicted"/>
<keyword evidence="2" id="KW-1185">Reference proteome</keyword>
<name>A0AAV7GGI2_DENCH</name>
<comment type="caution">
    <text evidence="1">The sequence shown here is derived from an EMBL/GenBank/DDBJ whole genome shotgun (WGS) entry which is preliminary data.</text>
</comment>
<evidence type="ECO:0000313" key="1">
    <source>
        <dbReference type="EMBL" id="KAH0454850.1"/>
    </source>
</evidence>
<reference evidence="1 2" key="1">
    <citation type="journal article" date="2021" name="Hortic Res">
        <title>Chromosome-scale assembly of the Dendrobium chrysotoxum genome enhances the understanding of orchid evolution.</title>
        <authorList>
            <person name="Zhang Y."/>
            <person name="Zhang G.Q."/>
            <person name="Zhang D."/>
            <person name="Liu X.D."/>
            <person name="Xu X.Y."/>
            <person name="Sun W.H."/>
            <person name="Yu X."/>
            <person name="Zhu X."/>
            <person name="Wang Z.W."/>
            <person name="Zhao X."/>
            <person name="Zhong W.Y."/>
            <person name="Chen H."/>
            <person name="Yin W.L."/>
            <person name="Huang T."/>
            <person name="Niu S.C."/>
            <person name="Liu Z.J."/>
        </authorList>
    </citation>
    <scope>NUCLEOTIDE SEQUENCE [LARGE SCALE GENOMIC DNA]</scope>
    <source>
        <strain evidence="1">Lindl</strain>
    </source>
</reference>
<evidence type="ECO:0000313" key="2">
    <source>
        <dbReference type="Proteomes" id="UP000775213"/>
    </source>
</evidence>
<protein>
    <submittedName>
        <fullName evidence="1">Uncharacterized protein</fullName>
    </submittedName>
</protein>
<accession>A0AAV7GGI2</accession>